<name>A0ABN6ZGT4_9FIRM</name>
<gene>
    <name evidence="4" type="ORF">T23_11220</name>
</gene>
<dbReference type="Pfam" id="PF00535">
    <property type="entry name" value="Glycos_transf_2"/>
    <property type="match status" value="1"/>
</dbReference>
<dbReference type="InterPro" id="IPR029044">
    <property type="entry name" value="Nucleotide-diphossugar_trans"/>
</dbReference>
<dbReference type="PANTHER" id="PTHR22916">
    <property type="entry name" value="GLYCOSYLTRANSFERASE"/>
    <property type="match status" value="1"/>
</dbReference>
<evidence type="ECO:0000256" key="2">
    <source>
        <dbReference type="ARBA" id="ARBA00022679"/>
    </source>
</evidence>
<dbReference type="EMBL" id="AP028127">
    <property type="protein sequence ID" value="BEH91020.1"/>
    <property type="molecule type" value="Genomic_DNA"/>
</dbReference>
<dbReference type="SUPFAM" id="SSF53448">
    <property type="entry name" value="Nucleotide-diphospho-sugar transferases"/>
    <property type="match status" value="1"/>
</dbReference>
<dbReference type="CDD" id="cd00761">
    <property type="entry name" value="Glyco_tranf_GTA_type"/>
    <property type="match status" value="1"/>
</dbReference>
<evidence type="ECO:0000313" key="5">
    <source>
        <dbReference type="Proteomes" id="UP001432099"/>
    </source>
</evidence>
<accession>A0ABN6ZGT4</accession>
<keyword evidence="5" id="KW-1185">Reference proteome</keyword>
<dbReference type="Proteomes" id="UP001432099">
    <property type="component" value="Chromosome"/>
</dbReference>
<proteinExistence type="predicted"/>
<sequence>MIKVSVIIPAYQVEDYLIRSVSSVLKQTLQEIEIILVNDGSTDKTANLCDELAQMYPSIKVIHQENQGSSKAREVGLAQSTGEYILFLDADDWLDPKACETLYQKAVETEADMVIYQAFLKEGGRDHPLRIFFTSEDEINRDPIFCFLNAQLAPAVWAKFMKHTYLKGTGLNFPPLSYSEDVIITLRLLLARPKITLLEEPLYYYYYQRPNSLVHVINEHCLEIFESLALVRLDLKAKGLYDQYRTQYLHFSELHLSPVRQKVKRNPRLKETFNQLYENWKRENVEA</sequence>
<keyword evidence="2 4" id="KW-0808">Transferase</keyword>
<evidence type="ECO:0000313" key="4">
    <source>
        <dbReference type="EMBL" id="BEH91020.1"/>
    </source>
</evidence>
<dbReference type="InterPro" id="IPR001173">
    <property type="entry name" value="Glyco_trans_2-like"/>
</dbReference>
<protein>
    <submittedName>
        <fullName evidence="4">Glycosyl transferase</fullName>
    </submittedName>
</protein>
<feature type="domain" description="Glycosyltransferase 2-like" evidence="3">
    <location>
        <begin position="5"/>
        <end position="127"/>
    </location>
</feature>
<reference evidence="4" key="1">
    <citation type="journal article" date="2024" name="Int. J. Syst. Evol. Microbiol.">
        <title>Turicibacter faecis sp. nov., isolated from faeces of heart failure mouse model.</title>
        <authorList>
            <person name="Imamura Y."/>
            <person name="Motooka D."/>
            <person name="Nakajima Y."/>
            <person name="Ito S."/>
            <person name="Kitakaze M."/>
            <person name="Iida T."/>
            <person name="Nakamura S."/>
        </authorList>
    </citation>
    <scope>NUCLEOTIDE SEQUENCE</scope>
    <source>
        <strain evidence="4">TC023</strain>
    </source>
</reference>
<keyword evidence="1" id="KW-0328">Glycosyltransferase</keyword>
<organism evidence="4 5">
    <name type="scientific">Turicibacter faecis</name>
    <dbReference type="NCBI Taxonomy" id="2963365"/>
    <lineage>
        <taxon>Bacteria</taxon>
        <taxon>Bacillati</taxon>
        <taxon>Bacillota</taxon>
        <taxon>Erysipelotrichia</taxon>
        <taxon>Erysipelotrichales</taxon>
        <taxon>Turicibacteraceae</taxon>
        <taxon>Turicibacter</taxon>
    </lineage>
</organism>
<dbReference type="PANTHER" id="PTHR22916:SF51">
    <property type="entry name" value="GLYCOSYLTRANSFERASE EPSH-RELATED"/>
    <property type="match status" value="1"/>
</dbReference>
<evidence type="ECO:0000256" key="1">
    <source>
        <dbReference type="ARBA" id="ARBA00022676"/>
    </source>
</evidence>
<dbReference type="RefSeq" id="WP_161832482.1">
    <property type="nucleotide sequence ID" value="NZ_AP028127.1"/>
</dbReference>
<dbReference type="GO" id="GO:0016740">
    <property type="term" value="F:transferase activity"/>
    <property type="evidence" value="ECO:0007669"/>
    <property type="project" value="UniProtKB-KW"/>
</dbReference>
<evidence type="ECO:0000259" key="3">
    <source>
        <dbReference type="Pfam" id="PF00535"/>
    </source>
</evidence>
<dbReference type="Gene3D" id="3.90.550.10">
    <property type="entry name" value="Spore Coat Polysaccharide Biosynthesis Protein SpsA, Chain A"/>
    <property type="match status" value="1"/>
</dbReference>